<evidence type="ECO:0000256" key="2">
    <source>
        <dbReference type="ARBA" id="ARBA00022679"/>
    </source>
</evidence>
<dbReference type="InterPro" id="IPR023540">
    <property type="entry name" value="PPAT_arch"/>
</dbReference>
<dbReference type="EMBL" id="CP011564">
    <property type="protein sequence ID" value="ALG82490.1"/>
    <property type="molecule type" value="Genomic_DNA"/>
</dbReference>
<evidence type="ECO:0000256" key="3">
    <source>
        <dbReference type="ARBA" id="ARBA00022695"/>
    </source>
</evidence>
<dbReference type="SUPFAM" id="SSF52374">
    <property type="entry name" value="Nucleotidylyl transferase"/>
    <property type="match status" value="1"/>
</dbReference>
<reference evidence="9 12" key="1">
    <citation type="journal article" date="2015" name="ISME J.">
        <title>Elemental sulfur and acetate can support life of a novel strictly anaerobic haloarchaeon.</title>
        <authorList>
            <person name="Sorokin D.Y."/>
            <person name="Kublanov I.V."/>
            <person name="Gavrilov S.N."/>
            <person name="Rojo D."/>
            <person name="Roman P."/>
            <person name="Golyshin P.N."/>
            <person name="Slepak V.Z."/>
            <person name="Smedile F."/>
            <person name="Ferrer M."/>
            <person name="Messina E."/>
            <person name="La Cono V."/>
            <person name="Yakimov M.M."/>
        </authorList>
    </citation>
    <scope>NUCLEOTIDE SEQUENCE [LARGE SCALE GENOMIC DNA]</scope>
    <source>
        <strain evidence="9 12">HSR2</strain>
    </source>
</reference>
<dbReference type="GeneID" id="26010942"/>
<dbReference type="PATRIC" id="fig|1604004.4.peg.1692"/>
<keyword evidence="4 7" id="KW-0547">Nucleotide-binding</keyword>
<dbReference type="EMBL" id="CP008874">
    <property type="protein sequence ID" value="AKH98096.1"/>
    <property type="molecule type" value="Genomic_DNA"/>
</dbReference>
<dbReference type="UniPathway" id="UPA00241"/>
<keyword evidence="5 7" id="KW-0067">ATP-binding</keyword>
<dbReference type="NCBIfam" id="NF001985">
    <property type="entry name" value="PRK00777.1"/>
    <property type="match status" value="1"/>
</dbReference>
<comment type="subcellular location">
    <subcellularLocation>
        <location evidence="7">Cytoplasm</location>
    </subcellularLocation>
</comment>
<dbReference type="Pfam" id="PF01467">
    <property type="entry name" value="CTP_transf_like"/>
    <property type="match status" value="1"/>
</dbReference>
<dbReference type="EC" id="2.7.7.3" evidence="7"/>
<evidence type="ECO:0000313" key="10">
    <source>
        <dbReference type="EMBL" id="ALG82490.1"/>
    </source>
</evidence>
<dbReference type="HAMAP" id="MF_00647">
    <property type="entry name" value="PPAT_arch"/>
    <property type="match status" value="1"/>
</dbReference>
<evidence type="ECO:0000259" key="8">
    <source>
        <dbReference type="Pfam" id="PF01467"/>
    </source>
</evidence>
<dbReference type="GO" id="GO:0004595">
    <property type="term" value="F:pantetheine-phosphate adenylyltransferase activity"/>
    <property type="evidence" value="ECO:0007669"/>
    <property type="project" value="UniProtKB-UniRule"/>
</dbReference>
<comment type="similarity">
    <text evidence="7">Belongs to the eukaryotic CoaD family.</text>
</comment>
<dbReference type="RefSeq" id="WP_050048785.1">
    <property type="nucleotide sequence ID" value="NZ_CP008874.1"/>
</dbReference>
<keyword evidence="2 7" id="KW-0808">Transferase</keyword>
<reference evidence="11" key="2">
    <citation type="submission" date="2015-05" db="EMBL/GenBank/DDBJ databases">
        <title>Complete genome sequence of Halanaeroarchaeum sulfurireducens type strain M27-SA2, a sulfate-reducer haloarchaeon from marine anoxic lake Medee.</title>
        <authorList>
            <person name="Messina E."/>
            <person name="Kublanov I.V."/>
            <person name="Toshchakov S."/>
            <person name="Arcadi E."/>
            <person name="La Spada G."/>
            <person name="La Cono V."/>
            <person name="Yakimov M.M."/>
        </authorList>
    </citation>
    <scope>NUCLEOTIDE SEQUENCE [LARGE SCALE GENOMIC DNA]</scope>
    <source>
        <strain evidence="11">M27-SA2</strain>
    </source>
</reference>
<evidence type="ECO:0000313" key="12">
    <source>
        <dbReference type="Proteomes" id="UP000069906"/>
    </source>
</evidence>
<evidence type="ECO:0000256" key="6">
    <source>
        <dbReference type="ARBA" id="ARBA00022993"/>
    </source>
</evidence>
<name>A0A0F7PAB1_9EURY</name>
<reference evidence="10 11" key="3">
    <citation type="journal article" date="2016" name="Stand. Genomic Sci.">
        <title>Complete genome sequence of 'Halanaeroarchaeum sulfurireducens' M27-SA2, a sulfur-reducing and acetate-oxidizing haloarchaeon from the deep-sea hypersaline anoxic lake Medee.</title>
        <authorList>
            <person name="Messina E."/>
            <person name="Sorokin D.Y."/>
            <person name="Kublanov I.V."/>
            <person name="Toshchakov S."/>
            <person name="Lopatina A."/>
            <person name="Arcadi E."/>
            <person name="Smedile F."/>
            <person name="La Spada G."/>
            <person name="La Cono V."/>
            <person name="Yakimov M.M."/>
        </authorList>
    </citation>
    <scope>NUCLEOTIDE SEQUENCE [LARGE SCALE GENOMIC DNA]</scope>
    <source>
        <strain evidence="10 11">M27-SA2</strain>
    </source>
</reference>
<evidence type="ECO:0000313" key="9">
    <source>
        <dbReference type="EMBL" id="AKH98096.1"/>
    </source>
</evidence>
<feature type="domain" description="Cytidyltransferase-like" evidence="8">
    <location>
        <begin position="5"/>
        <end position="141"/>
    </location>
</feature>
<organism evidence="9 12">
    <name type="scientific">Halanaeroarchaeum sulfurireducens</name>
    <dbReference type="NCBI Taxonomy" id="1604004"/>
    <lineage>
        <taxon>Archaea</taxon>
        <taxon>Methanobacteriati</taxon>
        <taxon>Methanobacteriota</taxon>
        <taxon>Stenosarchaea group</taxon>
        <taxon>Halobacteria</taxon>
        <taxon>Halobacteriales</taxon>
        <taxon>Halobacteriaceae</taxon>
        <taxon>Halanaeroarchaeum</taxon>
    </lineage>
</organism>
<comment type="pathway">
    <text evidence="7">Cofactor biosynthesis; coenzyme A biosynthesis.</text>
</comment>
<comment type="function">
    <text evidence="7">Reversibly transfers an adenylyl group from ATP to 4'-phosphopantetheine, yielding dephospho-CoA (dPCoA) and pyrophosphate.</text>
</comment>
<proteinExistence type="inferred from homology"/>
<dbReference type="GO" id="GO:0005524">
    <property type="term" value="F:ATP binding"/>
    <property type="evidence" value="ECO:0007669"/>
    <property type="project" value="UniProtKB-KW"/>
</dbReference>
<keyword evidence="3 7" id="KW-0548">Nucleotidyltransferase</keyword>
<keyword evidence="6 7" id="KW-0173">Coenzyme A biosynthesis</keyword>
<dbReference type="NCBIfam" id="TIGR00125">
    <property type="entry name" value="cyt_tran_rel"/>
    <property type="match status" value="1"/>
</dbReference>
<dbReference type="AlphaFoldDB" id="A0A0F7PAB1"/>
<dbReference type="Proteomes" id="UP000060390">
    <property type="component" value="Chromosome"/>
</dbReference>
<dbReference type="OrthoDB" id="53228at2157"/>
<dbReference type="InterPro" id="IPR014729">
    <property type="entry name" value="Rossmann-like_a/b/a_fold"/>
</dbReference>
<gene>
    <name evidence="7 9" type="primary">coaD</name>
    <name evidence="10" type="ORF">HLASA_1605</name>
    <name evidence="9" type="ORF">HLASF_1618</name>
</gene>
<evidence type="ECO:0000313" key="11">
    <source>
        <dbReference type="Proteomes" id="UP000060390"/>
    </source>
</evidence>
<dbReference type="InterPro" id="IPR004821">
    <property type="entry name" value="Cyt_trans-like"/>
</dbReference>
<keyword evidence="1 7" id="KW-0963">Cytoplasm</keyword>
<dbReference type="GO" id="GO:0005737">
    <property type="term" value="C:cytoplasm"/>
    <property type="evidence" value="ECO:0007669"/>
    <property type="project" value="UniProtKB-SubCell"/>
</dbReference>
<evidence type="ECO:0000256" key="1">
    <source>
        <dbReference type="ARBA" id="ARBA00022490"/>
    </source>
</evidence>
<dbReference type="KEGG" id="hsf:HLASA_1605"/>
<accession>A0A0F7PAB1</accession>
<dbReference type="KEGG" id="hsu:HLASF_1618"/>
<dbReference type="STRING" id="1604004.HLASA_1605"/>
<dbReference type="GO" id="GO:0015937">
    <property type="term" value="P:coenzyme A biosynthetic process"/>
    <property type="evidence" value="ECO:0007669"/>
    <property type="project" value="UniProtKB-UniRule"/>
</dbReference>
<evidence type="ECO:0000256" key="5">
    <source>
        <dbReference type="ARBA" id="ARBA00022840"/>
    </source>
</evidence>
<evidence type="ECO:0000256" key="7">
    <source>
        <dbReference type="HAMAP-Rule" id="MF_00647"/>
    </source>
</evidence>
<dbReference type="HOGENOM" id="CLU_035272_5_0_2"/>
<dbReference type="Proteomes" id="UP000069906">
    <property type="component" value="Chromosome"/>
</dbReference>
<keyword evidence="12" id="KW-1185">Reference proteome</keyword>
<comment type="catalytic activity">
    <reaction evidence="7">
        <text>(R)-4'-phosphopantetheine + ATP + H(+) = 3'-dephospho-CoA + diphosphate</text>
        <dbReference type="Rhea" id="RHEA:19801"/>
        <dbReference type="ChEBI" id="CHEBI:15378"/>
        <dbReference type="ChEBI" id="CHEBI:30616"/>
        <dbReference type="ChEBI" id="CHEBI:33019"/>
        <dbReference type="ChEBI" id="CHEBI:57328"/>
        <dbReference type="ChEBI" id="CHEBI:61723"/>
        <dbReference type="EC" id="2.7.7.3"/>
    </reaction>
</comment>
<protein>
    <recommendedName>
        <fullName evidence="7">Phosphopantetheine adenylyltransferase</fullName>
        <ecNumber evidence="7">2.7.7.3</ecNumber>
    </recommendedName>
    <alternativeName>
        <fullName evidence="7">Dephospho-CoA pyrophosphorylase</fullName>
    </alternativeName>
    <alternativeName>
        <fullName evidence="7">Pantetheine-phosphate adenylyltransferase</fullName>
        <shortName evidence="7">PPAT</shortName>
    </alternativeName>
</protein>
<dbReference type="Gene3D" id="3.40.50.620">
    <property type="entry name" value="HUPs"/>
    <property type="match status" value="1"/>
</dbReference>
<evidence type="ECO:0000256" key="4">
    <source>
        <dbReference type="ARBA" id="ARBA00022741"/>
    </source>
</evidence>
<sequence>MDVALGGTFDPIHDGHRKLFERAFELGDVTVGLTSGDLAPKTRQEDRYVRSYEERKADLIEELEPLAKKYDRDFSIRTLAEPTGVATEEQFDALVVSPETRPGGERINEIRAERGLDPLELVVVDHVLAEDGDIISSTRIVNGEIDEHGNLTPDRDGRERSRA</sequence>